<reference evidence="2 3" key="1">
    <citation type="journal article" date="2007" name="PLoS ONE">
        <title>Paradoxical DNA repair and peroxide resistance gene conservation in Bacillus pumilus SAFR-032.</title>
        <authorList>
            <person name="Gioia J."/>
            <person name="Yerrapragada S."/>
            <person name="Qin X."/>
            <person name="Jiang H."/>
            <person name="Igboeli O.C."/>
            <person name="Muzny D."/>
            <person name="Dugan-Rocha S."/>
            <person name="Ding Y."/>
            <person name="Hawes A."/>
            <person name="Liu W."/>
            <person name="Perez L."/>
            <person name="Kovar C."/>
            <person name="Dinh H."/>
            <person name="Lee S."/>
            <person name="Nazareth L."/>
            <person name="Blyth P."/>
            <person name="Holder M."/>
            <person name="Buhay C."/>
            <person name="Tirumalai M.R."/>
            <person name="Liu Y."/>
            <person name="Dasgupta I."/>
            <person name="Bokhetache L."/>
            <person name="Fujita M."/>
            <person name="Karouia F."/>
            <person name="Eswara Moorthy P."/>
            <person name="Siefert J."/>
            <person name="Uzman A."/>
            <person name="Buzumbo P."/>
            <person name="Verma A."/>
            <person name="Zwiya H."/>
            <person name="McWilliams B.D."/>
            <person name="Olowu A."/>
            <person name="Clinkenbeard K.D."/>
            <person name="Newcombe D."/>
            <person name="Golebiewski L."/>
            <person name="Petrosino J.F."/>
            <person name="Nicholson W.L."/>
            <person name="Fox G.E."/>
            <person name="Venkateswaran K."/>
            <person name="Highlander S.K."/>
            <person name="Weinstock G.M."/>
        </authorList>
    </citation>
    <scope>NUCLEOTIDE SEQUENCE [LARGE SCALE GENOMIC DNA]</scope>
    <source>
        <strain evidence="2 3">SAFR-032</strain>
    </source>
</reference>
<dbReference type="AlphaFoldDB" id="A8F9K9"/>
<name>A8F9K9_BACP2</name>
<reference evidence="2 3" key="3">
    <citation type="journal article" date="2013" name="PLoS ONE">
        <title>Candidate genes that may be responsible for the unusual resistances exhibited by Bacillus pumilus SAFR-032 spores.</title>
        <authorList>
            <person name="Tirumalai M.R."/>
            <person name="Rastogi R."/>
            <person name="Zamani N."/>
            <person name="O'Bryant Williams E."/>
            <person name="Allen S."/>
            <person name="Diouf F."/>
            <person name="Kwende S."/>
            <person name="Weinstock G.M."/>
            <person name="Venkateswaran K.J."/>
            <person name="Fox G.E."/>
        </authorList>
    </citation>
    <scope>NUCLEOTIDE SEQUENCE [LARGE SCALE GENOMIC DNA]</scope>
    <source>
        <strain evidence="2 3">SAFR-032</strain>
    </source>
</reference>
<dbReference type="KEGG" id="bpu:BPUM_0228"/>
<keyword evidence="1" id="KW-0812">Transmembrane</keyword>
<dbReference type="STRING" id="315750.BPUM_0228"/>
<protein>
    <submittedName>
        <fullName evidence="2">Uncharacterized protein</fullName>
    </submittedName>
</protein>
<accession>A8F9K9</accession>
<dbReference type="GeneID" id="92929960"/>
<gene>
    <name evidence="2" type="ordered locus">BPUM_0228</name>
</gene>
<dbReference type="RefSeq" id="WP_012008802.1">
    <property type="nucleotide sequence ID" value="NC_009848.4"/>
</dbReference>
<reference evidence="2 3" key="2">
    <citation type="journal article" date="2013" name="Extremophiles">
        <title>An ICEBs1-like element may be associated with the extreme radiation and desiccation resistance of Bacillus pumilus SAFR-032 spores.</title>
        <authorList>
            <person name="Tirumalai M.R."/>
            <person name="Fox G.E."/>
        </authorList>
    </citation>
    <scope>NUCLEOTIDE SEQUENCE [LARGE SCALE GENOMIC DNA]</scope>
    <source>
        <strain evidence="2 3">SAFR-032</strain>
    </source>
</reference>
<dbReference type="Proteomes" id="UP000001355">
    <property type="component" value="Chromosome"/>
</dbReference>
<keyword evidence="1" id="KW-0472">Membrane</keyword>
<keyword evidence="3" id="KW-1185">Reference proteome</keyword>
<dbReference type="eggNOG" id="ENOG5030EAY">
    <property type="taxonomic scope" value="Bacteria"/>
</dbReference>
<evidence type="ECO:0000313" key="2">
    <source>
        <dbReference type="EMBL" id="ABV60926.1"/>
    </source>
</evidence>
<sequence length="56" mass="6261">MNVNDLKKQCIKWGIIFTVAGGIVMTIGLALSGFDLDAYDNNDQNNVFRTINWSKP</sequence>
<proteinExistence type="predicted"/>
<feature type="transmembrane region" description="Helical" evidence="1">
    <location>
        <begin position="12"/>
        <end position="34"/>
    </location>
</feature>
<evidence type="ECO:0000313" key="3">
    <source>
        <dbReference type="Proteomes" id="UP000001355"/>
    </source>
</evidence>
<dbReference type="HOGENOM" id="CLU_3004602_0_0_9"/>
<evidence type="ECO:0000256" key="1">
    <source>
        <dbReference type="SAM" id="Phobius"/>
    </source>
</evidence>
<organism evidence="2 3">
    <name type="scientific">Bacillus pumilus (strain SAFR-032)</name>
    <dbReference type="NCBI Taxonomy" id="315750"/>
    <lineage>
        <taxon>Bacteria</taxon>
        <taxon>Bacillati</taxon>
        <taxon>Bacillota</taxon>
        <taxon>Bacilli</taxon>
        <taxon>Bacillales</taxon>
        <taxon>Bacillaceae</taxon>
        <taxon>Bacillus</taxon>
    </lineage>
</organism>
<dbReference type="EMBL" id="CP000813">
    <property type="protein sequence ID" value="ABV60926.1"/>
    <property type="molecule type" value="Genomic_DNA"/>
</dbReference>
<keyword evidence="1" id="KW-1133">Transmembrane helix</keyword>